<accession>A0ABS8XQV7</accession>
<sequence>MTGMPRPELLPAAGGGDASAVDELFGQLYAELRRAAHARLYRSTRDGAALLDTTALVHETYERLARQASLSFANQTHFLAYASRAMRSVLVDAVRERLAEQRGGAAVHVELTTGLGERLSTPDTPELLRVHEALSELAAIEPRLAQVVEMRYFGGLTNDEIAAALGIGLRTVERDWERARSFLYAALQ</sequence>
<dbReference type="PANTHER" id="PTHR43133:SF39">
    <property type="entry name" value="SIMILAR TO RNA POLYMERASE SIGMA-E FACTOR"/>
    <property type="match status" value="1"/>
</dbReference>
<dbReference type="InterPro" id="IPR014284">
    <property type="entry name" value="RNA_pol_sigma-70_dom"/>
</dbReference>
<gene>
    <name evidence="6" type="ORF">LXT13_06230</name>
</gene>
<dbReference type="RefSeq" id="WP_233370859.1">
    <property type="nucleotide sequence ID" value="NZ_JAJTWU010000002.1"/>
</dbReference>
<organism evidence="6 7">
    <name type="scientific">Pelomonas cellulosilytica</name>
    <dbReference type="NCBI Taxonomy" id="2906762"/>
    <lineage>
        <taxon>Bacteria</taxon>
        <taxon>Pseudomonadati</taxon>
        <taxon>Pseudomonadota</taxon>
        <taxon>Betaproteobacteria</taxon>
        <taxon>Burkholderiales</taxon>
        <taxon>Sphaerotilaceae</taxon>
        <taxon>Roseateles</taxon>
    </lineage>
</organism>
<dbReference type="InterPro" id="IPR053812">
    <property type="entry name" value="HTH_Sigma70_ECF-like"/>
</dbReference>
<dbReference type="InterPro" id="IPR036388">
    <property type="entry name" value="WH-like_DNA-bd_sf"/>
</dbReference>
<evidence type="ECO:0000313" key="7">
    <source>
        <dbReference type="Proteomes" id="UP001200741"/>
    </source>
</evidence>
<dbReference type="Gene3D" id="1.10.1740.10">
    <property type="match status" value="1"/>
</dbReference>
<keyword evidence="4" id="KW-0804">Transcription</keyword>
<evidence type="ECO:0000256" key="4">
    <source>
        <dbReference type="ARBA" id="ARBA00023163"/>
    </source>
</evidence>
<name>A0ABS8XQV7_9BURK</name>
<dbReference type="Proteomes" id="UP001200741">
    <property type="component" value="Unassembled WGS sequence"/>
</dbReference>
<evidence type="ECO:0000256" key="2">
    <source>
        <dbReference type="ARBA" id="ARBA00023015"/>
    </source>
</evidence>
<evidence type="ECO:0000259" key="5">
    <source>
        <dbReference type="Pfam" id="PF07638"/>
    </source>
</evidence>
<proteinExistence type="inferred from homology"/>
<keyword evidence="2" id="KW-0805">Transcription regulation</keyword>
<dbReference type="Pfam" id="PF07638">
    <property type="entry name" value="Sigma70_ECF"/>
    <property type="match status" value="1"/>
</dbReference>
<protein>
    <submittedName>
        <fullName evidence="6">Sigma-70 family RNA polymerase sigma factor</fullName>
    </submittedName>
</protein>
<dbReference type="SUPFAM" id="SSF88946">
    <property type="entry name" value="Sigma2 domain of RNA polymerase sigma factors"/>
    <property type="match status" value="1"/>
</dbReference>
<comment type="similarity">
    <text evidence="1">Belongs to the sigma-70 factor family. ECF subfamily.</text>
</comment>
<dbReference type="InterPro" id="IPR011517">
    <property type="entry name" value="RNA_pol_sigma70_ECF-like"/>
</dbReference>
<dbReference type="NCBIfam" id="TIGR02937">
    <property type="entry name" value="sigma70-ECF"/>
    <property type="match status" value="1"/>
</dbReference>
<dbReference type="EMBL" id="JAJTWU010000002">
    <property type="protein sequence ID" value="MCE4554047.1"/>
    <property type="molecule type" value="Genomic_DNA"/>
</dbReference>
<reference evidence="6 7" key="1">
    <citation type="submission" date="2021-12" db="EMBL/GenBank/DDBJ databases">
        <title>Genome seq of P8.</title>
        <authorList>
            <person name="Seo T."/>
        </authorList>
    </citation>
    <scope>NUCLEOTIDE SEQUENCE [LARGE SCALE GENOMIC DNA]</scope>
    <source>
        <strain evidence="6 7">P8</strain>
    </source>
</reference>
<keyword evidence="3" id="KW-0731">Sigma factor</keyword>
<dbReference type="NCBIfam" id="TIGR02999">
    <property type="entry name" value="Sig-70_X6"/>
    <property type="match status" value="1"/>
</dbReference>
<dbReference type="PANTHER" id="PTHR43133">
    <property type="entry name" value="RNA POLYMERASE ECF-TYPE SIGMA FACTO"/>
    <property type="match status" value="1"/>
</dbReference>
<comment type="caution">
    <text evidence="6">The sequence shown here is derived from an EMBL/GenBank/DDBJ whole genome shotgun (WGS) entry which is preliminary data.</text>
</comment>
<dbReference type="InterPro" id="IPR013324">
    <property type="entry name" value="RNA_pol_sigma_r3/r4-like"/>
</dbReference>
<dbReference type="Gene3D" id="1.10.10.10">
    <property type="entry name" value="Winged helix-like DNA-binding domain superfamily/Winged helix DNA-binding domain"/>
    <property type="match status" value="1"/>
</dbReference>
<feature type="domain" description="RNA polymerase sigma-70 ECF-like HTH" evidence="5">
    <location>
        <begin position="9"/>
        <end position="186"/>
    </location>
</feature>
<evidence type="ECO:0000313" key="6">
    <source>
        <dbReference type="EMBL" id="MCE4554047.1"/>
    </source>
</evidence>
<evidence type="ECO:0000256" key="1">
    <source>
        <dbReference type="ARBA" id="ARBA00010641"/>
    </source>
</evidence>
<dbReference type="InterPro" id="IPR039425">
    <property type="entry name" value="RNA_pol_sigma-70-like"/>
</dbReference>
<evidence type="ECO:0000256" key="3">
    <source>
        <dbReference type="ARBA" id="ARBA00023082"/>
    </source>
</evidence>
<dbReference type="SUPFAM" id="SSF88659">
    <property type="entry name" value="Sigma3 and sigma4 domains of RNA polymerase sigma factors"/>
    <property type="match status" value="1"/>
</dbReference>
<dbReference type="InterPro" id="IPR013325">
    <property type="entry name" value="RNA_pol_sigma_r2"/>
</dbReference>
<keyword evidence="7" id="KW-1185">Reference proteome</keyword>